<dbReference type="PANTHER" id="PTHR43520:SF8">
    <property type="entry name" value="P-TYPE CU(+) TRANSPORTER"/>
    <property type="match status" value="1"/>
</dbReference>
<dbReference type="EC" id="7.2.2.8" evidence="3"/>
<evidence type="ECO:0000256" key="9">
    <source>
        <dbReference type="ARBA" id="ARBA00022741"/>
    </source>
</evidence>
<dbReference type="InterPro" id="IPR008250">
    <property type="entry name" value="ATPase_P-typ_transduc_dom_A_sf"/>
</dbReference>
<feature type="transmembrane region" description="Helical" evidence="21">
    <location>
        <begin position="216"/>
        <end position="235"/>
    </location>
</feature>
<evidence type="ECO:0000256" key="22">
    <source>
        <dbReference type="SAM" id="MobiDB-lite"/>
    </source>
</evidence>
<evidence type="ECO:0000313" key="25">
    <source>
        <dbReference type="Proteomes" id="UP001154420"/>
    </source>
</evidence>
<dbReference type="NCBIfam" id="TIGR01511">
    <property type="entry name" value="ATPase-IB1_Cu"/>
    <property type="match status" value="1"/>
</dbReference>
<feature type="transmembrane region" description="Helical" evidence="21">
    <location>
        <begin position="136"/>
        <end position="157"/>
    </location>
</feature>
<dbReference type="SFLD" id="SFLDF00027">
    <property type="entry name" value="p-type_atpase"/>
    <property type="match status" value="1"/>
</dbReference>
<dbReference type="InterPro" id="IPR044492">
    <property type="entry name" value="P_typ_ATPase_HD_dom"/>
</dbReference>
<evidence type="ECO:0000256" key="4">
    <source>
        <dbReference type="ARBA" id="ARBA00015102"/>
    </source>
</evidence>
<keyword evidence="6 21" id="KW-0812">Transmembrane</keyword>
<dbReference type="EMBL" id="QZDT01000010">
    <property type="protein sequence ID" value="NBJ92636.1"/>
    <property type="molecule type" value="Genomic_DNA"/>
</dbReference>
<dbReference type="NCBIfam" id="TIGR01494">
    <property type="entry name" value="ATPase_P-type"/>
    <property type="match status" value="1"/>
</dbReference>
<dbReference type="InterPro" id="IPR006121">
    <property type="entry name" value="HMA_dom"/>
</dbReference>
<feature type="domain" description="HMA" evidence="23">
    <location>
        <begin position="5"/>
        <end position="71"/>
    </location>
</feature>
<dbReference type="GO" id="GO:0043682">
    <property type="term" value="F:P-type divalent copper transporter activity"/>
    <property type="evidence" value="ECO:0007669"/>
    <property type="project" value="TreeGrafter"/>
</dbReference>
<dbReference type="AlphaFoldDB" id="A0A9X5GRY4"/>
<feature type="transmembrane region" description="Helical" evidence="21">
    <location>
        <begin position="177"/>
        <end position="195"/>
    </location>
</feature>
<keyword evidence="21" id="KW-1003">Cell membrane</keyword>
<reference evidence="24" key="1">
    <citation type="submission" date="2018-09" db="EMBL/GenBank/DDBJ databases">
        <title>Murine metabolic-syndrome-specific gut microbial biobank.</title>
        <authorList>
            <person name="Liu C."/>
        </authorList>
    </citation>
    <scope>NUCLEOTIDE SEQUENCE</scope>
    <source>
        <strain evidence="24">D42-62</strain>
    </source>
</reference>
<evidence type="ECO:0000256" key="12">
    <source>
        <dbReference type="ARBA" id="ARBA00022842"/>
    </source>
</evidence>
<evidence type="ECO:0000256" key="5">
    <source>
        <dbReference type="ARBA" id="ARBA00022448"/>
    </source>
</evidence>
<dbReference type="CDD" id="cd00371">
    <property type="entry name" value="HMA"/>
    <property type="match status" value="2"/>
</dbReference>
<keyword evidence="10" id="KW-0187">Copper transport</keyword>
<dbReference type="SUPFAM" id="SSF56784">
    <property type="entry name" value="HAD-like"/>
    <property type="match status" value="1"/>
</dbReference>
<keyword evidence="12" id="KW-0460">Magnesium</keyword>
<dbReference type="OrthoDB" id="9813266at2"/>
<name>A0A9X5GRY4_9FIRM</name>
<accession>A0A9X5GRY4</accession>
<gene>
    <name evidence="24" type="ORF">D5281_08520</name>
</gene>
<evidence type="ECO:0000256" key="20">
    <source>
        <dbReference type="ARBA" id="ARBA00049289"/>
    </source>
</evidence>
<evidence type="ECO:0000256" key="8">
    <source>
        <dbReference type="ARBA" id="ARBA00022737"/>
    </source>
</evidence>
<dbReference type="Gene3D" id="2.70.150.10">
    <property type="entry name" value="Calcium-transporting ATPase, cytoplasmic transduction domain A"/>
    <property type="match status" value="1"/>
</dbReference>
<comment type="caution">
    <text evidence="24">The sequence shown here is derived from an EMBL/GenBank/DDBJ whole genome shotgun (WGS) entry which is preliminary data.</text>
</comment>
<dbReference type="GO" id="GO:0016887">
    <property type="term" value="F:ATP hydrolysis activity"/>
    <property type="evidence" value="ECO:0007669"/>
    <property type="project" value="InterPro"/>
</dbReference>
<evidence type="ECO:0000313" key="24">
    <source>
        <dbReference type="EMBL" id="NBJ92636.1"/>
    </source>
</evidence>
<dbReference type="InterPro" id="IPR001757">
    <property type="entry name" value="P_typ_ATPase"/>
</dbReference>
<dbReference type="GO" id="GO:0005886">
    <property type="term" value="C:plasma membrane"/>
    <property type="evidence" value="ECO:0007669"/>
    <property type="project" value="UniProtKB-SubCell"/>
</dbReference>
<keyword evidence="15" id="KW-0186">Copper</keyword>
<dbReference type="PROSITE" id="PS00154">
    <property type="entry name" value="ATPASE_E1_E2"/>
    <property type="match status" value="1"/>
</dbReference>
<comment type="similarity">
    <text evidence="2 21">Belongs to the cation transport ATPase (P-type) (TC 3.A.3) family. Type IB subfamily.</text>
</comment>
<dbReference type="FunFam" id="3.30.70.100:FF:000005">
    <property type="entry name" value="Copper-exporting P-type ATPase A"/>
    <property type="match status" value="1"/>
</dbReference>
<evidence type="ECO:0000256" key="10">
    <source>
        <dbReference type="ARBA" id="ARBA00022796"/>
    </source>
</evidence>
<organism evidence="24 25">
    <name type="scientific">Parablautia muri</name>
    <dbReference type="NCBI Taxonomy" id="2320879"/>
    <lineage>
        <taxon>Bacteria</taxon>
        <taxon>Bacillati</taxon>
        <taxon>Bacillota</taxon>
        <taxon>Clostridia</taxon>
        <taxon>Lachnospirales</taxon>
        <taxon>Lachnospiraceae</taxon>
        <taxon>Parablautia</taxon>
    </lineage>
</organism>
<dbReference type="GO" id="GO:0140581">
    <property type="term" value="F:P-type monovalent copper transporter activity"/>
    <property type="evidence" value="ECO:0007669"/>
    <property type="project" value="UniProtKB-EC"/>
</dbReference>
<evidence type="ECO:0000256" key="2">
    <source>
        <dbReference type="ARBA" id="ARBA00006024"/>
    </source>
</evidence>
<evidence type="ECO:0000256" key="3">
    <source>
        <dbReference type="ARBA" id="ARBA00012517"/>
    </source>
</evidence>
<dbReference type="SUPFAM" id="SSF81665">
    <property type="entry name" value="Calcium ATPase, transmembrane domain M"/>
    <property type="match status" value="1"/>
</dbReference>
<evidence type="ECO:0000256" key="18">
    <source>
        <dbReference type="ARBA" id="ARBA00029719"/>
    </source>
</evidence>
<keyword evidence="9 21" id="KW-0547">Nucleotide-binding</keyword>
<evidence type="ECO:0000256" key="16">
    <source>
        <dbReference type="ARBA" id="ARBA00023065"/>
    </source>
</evidence>
<dbReference type="Gene3D" id="3.40.50.1000">
    <property type="entry name" value="HAD superfamily/HAD-like"/>
    <property type="match status" value="1"/>
</dbReference>
<keyword evidence="16" id="KW-0406">Ion transport</keyword>
<dbReference type="PRINTS" id="PR00119">
    <property type="entry name" value="CATATPASE"/>
</dbReference>
<dbReference type="GO" id="GO:0005524">
    <property type="term" value="F:ATP binding"/>
    <property type="evidence" value="ECO:0007669"/>
    <property type="project" value="UniProtKB-UniRule"/>
</dbReference>
<dbReference type="CDD" id="cd02094">
    <property type="entry name" value="P-type_ATPase_Cu-like"/>
    <property type="match status" value="1"/>
</dbReference>
<dbReference type="Gene3D" id="3.30.70.100">
    <property type="match status" value="2"/>
</dbReference>
<feature type="region of interest" description="Disordered" evidence="22">
    <location>
        <begin position="74"/>
        <end position="111"/>
    </location>
</feature>
<keyword evidence="5" id="KW-0813">Transport</keyword>
<dbReference type="InterPro" id="IPR036412">
    <property type="entry name" value="HAD-like_sf"/>
</dbReference>
<dbReference type="InterPro" id="IPR059000">
    <property type="entry name" value="ATPase_P-type_domA"/>
</dbReference>
<dbReference type="InterPro" id="IPR017969">
    <property type="entry name" value="Heavy-metal-associated_CS"/>
</dbReference>
<keyword evidence="14 21" id="KW-1133">Transmembrane helix</keyword>
<dbReference type="NCBIfam" id="TIGR00003">
    <property type="entry name" value="copper ion binding protein"/>
    <property type="match status" value="2"/>
</dbReference>
<dbReference type="FunFam" id="2.70.150.10:FF:000002">
    <property type="entry name" value="Copper-transporting ATPase 1, putative"/>
    <property type="match status" value="1"/>
</dbReference>
<keyword evidence="11 21" id="KW-0067">ATP-binding</keyword>
<dbReference type="PRINTS" id="PR00942">
    <property type="entry name" value="CUATPASEI"/>
</dbReference>
<feature type="transmembrane region" description="Helical" evidence="21">
    <location>
        <begin position="255"/>
        <end position="272"/>
    </location>
</feature>
<evidence type="ECO:0000256" key="15">
    <source>
        <dbReference type="ARBA" id="ARBA00023008"/>
    </source>
</evidence>
<feature type="transmembrane region" description="Helical" evidence="21">
    <location>
        <begin position="441"/>
        <end position="466"/>
    </location>
</feature>
<dbReference type="InterPro" id="IPR006122">
    <property type="entry name" value="HMA_Cu_ion-bd"/>
</dbReference>
<evidence type="ECO:0000256" key="19">
    <source>
        <dbReference type="ARBA" id="ARBA00033239"/>
    </source>
</evidence>
<keyword evidence="25" id="KW-1185">Reference proteome</keyword>
<evidence type="ECO:0000256" key="6">
    <source>
        <dbReference type="ARBA" id="ARBA00022692"/>
    </source>
</evidence>
<dbReference type="PROSITE" id="PS50846">
    <property type="entry name" value="HMA_2"/>
    <property type="match status" value="2"/>
</dbReference>
<evidence type="ECO:0000256" key="11">
    <source>
        <dbReference type="ARBA" id="ARBA00022840"/>
    </source>
</evidence>
<dbReference type="GO" id="GO:0005507">
    <property type="term" value="F:copper ion binding"/>
    <property type="evidence" value="ECO:0007669"/>
    <property type="project" value="InterPro"/>
</dbReference>
<dbReference type="InterPro" id="IPR023214">
    <property type="entry name" value="HAD_sf"/>
</dbReference>
<dbReference type="Proteomes" id="UP001154420">
    <property type="component" value="Unassembled WGS sequence"/>
</dbReference>
<dbReference type="SFLD" id="SFLDG00002">
    <property type="entry name" value="C1.7:_P-type_atpase_like"/>
    <property type="match status" value="1"/>
</dbReference>
<feature type="transmembrane region" description="Helical" evidence="21">
    <location>
        <begin position="751"/>
        <end position="773"/>
    </location>
</feature>
<feature type="compositionally biased region" description="Basic and acidic residues" evidence="22">
    <location>
        <begin position="85"/>
        <end position="98"/>
    </location>
</feature>
<dbReference type="Pfam" id="PF00122">
    <property type="entry name" value="E1-E2_ATPase"/>
    <property type="match status" value="1"/>
</dbReference>
<dbReference type="InterPro" id="IPR027256">
    <property type="entry name" value="P-typ_ATPase_IB"/>
</dbReference>
<comment type="subcellular location">
    <subcellularLocation>
        <location evidence="1">Cell membrane</location>
        <topology evidence="1">Multi-pass membrane protein</topology>
    </subcellularLocation>
</comment>
<dbReference type="GO" id="GO:0055070">
    <property type="term" value="P:copper ion homeostasis"/>
    <property type="evidence" value="ECO:0007669"/>
    <property type="project" value="TreeGrafter"/>
</dbReference>
<dbReference type="SUPFAM" id="SSF55008">
    <property type="entry name" value="HMA, heavy metal-associated domain"/>
    <property type="match status" value="2"/>
</dbReference>
<dbReference type="InterPro" id="IPR036163">
    <property type="entry name" value="HMA_dom_sf"/>
</dbReference>
<dbReference type="Pfam" id="PF00403">
    <property type="entry name" value="HMA"/>
    <property type="match status" value="2"/>
</dbReference>
<evidence type="ECO:0000256" key="17">
    <source>
        <dbReference type="ARBA" id="ARBA00023136"/>
    </source>
</evidence>
<protein>
    <recommendedName>
        <fullName evidence="4">Copper-exporting P-type ATPase</fullName>
        <ecNumber evidence="3">7.2.2.8</ecNumber>
    </recommendedName>
    <alternativeName>
        <fullName evidence="18">Copper-exporting P-type ATPase A</fullName>
    </alternativeName>
    <alternativeName>
        <fullName evidence="19">Cu(+)-exporting ATPase</fullName>
    </alternativeName>
</protein>
<dbReference type="SUPFAM" id="SSF81653">
    <property type="entry name" value="Calcium ATPase, transduction domain A"/>
    <property type="match status" value="1"/>
</dbReference>
<feature type="domain" description="HMA" evidence="23">
    <location>
        <begin position="838"/>
        <end position="903"/>
    </location>
</feature>
<keyword evidence="8" id="KW-0677">Repeat</keyword>
<proteinExistence type="inferred from homology"/>
<evidence type="ECO:0000259" key="23">
    <source>
        <dbReference type="PROSITE" id="PS50846"/>
    </source>
</evidence>
<dbReference type="NCBIfam" id="TIGR01525">
    <property type="entry name" value="ATPase-IB_hvy"/>
    <property type="match status" value="1"/>
</dbReference>
<comment type="catalytic activity">
    <reaction evidence="20">
        <text>Cu(+)(in) + ATP + H2O = Cu(+)(out) + ADP + phosphate + H(+)</text>
        <dbReference type="Rhea" id="RHEA:25792"/>
        <dbReference type="ChEBI" id="CHEBI:15377"/>
        <dbReference type="ChEBI" id="CHEBI:15378"/>
        <dbReference type="ChEBI" id="CHEBI:30616"/>
        <dbReference type="ChEBI" id="CHEBI:43474"/>
        <dbReference type="ChEBI" id="CHEBI:49552"/>
        <dbReference type="ChEBI" id="CHEBI:456216"/>
        <dbReference type="EC" id="7.2.2.8"/>
    </reaction>
</comment>
<dbReference type="PROSITE" id="PS01047">
    <property type="entry name" value="HMA_1"/>
    <property type="match status" value="1"/>
</dbReference>
<evidence type="ECO:0000256" key="21">
    <source>
        <dbReference type="RuleBase" id="RU362081"/>
    </source>
</evidence>
<keyword evidence="17 21" id="KW-0472">Membrane</keyword>
<dbReference type="SFLD" id="SFLDS00003">
    <property type="entry name" value="Haloacid_Dehalogenase"/>
    <property type="match status" value="1"/>
</dbReference>
<dbReference type="Pfam" id="PF00702">
    <property type="entry name" value="Hydrolase"/>
    <property type="match status" value="1"/>
</dbReference>
<evidence type="ECO:0000256" key="14">
    <source>
        <dbReference type="ARBA" id="ARBA00022989"/>
    </source>
</evidence>
<evidence type="ECO:0000256" key="13">
    <source>
        <dbReference type="ARBA" id="ARBA00022967"/>
    </source>
</evidence>
<dbReference type="PANTHER" id="PTHR43520">
    <property type="entry name" value="ATP7, ISOFORM B"/>
    <property type="match status" value="1"/>
</dbReference>
<sequence length="906" mass="97652">MNIMKKQKYAVTGMTCSACSSHVEKSVRKLQGMGDVTVNLLTNSMQVEYDEAVCDENKIVEAVERAGYGASPMTIEGAGRGSMRAADRREAGSERDLKGQQGDNGGIAGRDFENRDIAGREALKGKKENKEMKTRLTISIVFMVLLMIVSMHHMFFMWLHLPMPELFIKLFHGNENALTFAFTQFLLTLPILYVNRKYFQTGFKTLFHLSPNMDSLIAIGSGAALVYGVFAIYRIGYGLGHGDDALVGRYASDLYFESAGMILALITVGKYLETRSKGKTSQAIEKLMDLSPKTAILLMENGEEKEIPTHQLMRDDLFVVKPGSLVPVDGVVVEGTSSINEAAITGESIPVEKQPGDAVVSATMNKAGRLICKAVKVGEDTTLSQIIRLVEEASSSKAPIARLADKIAGVFVPAVIGIALLTFLVWMILGGGFEAAMSSAIAVLVISCPCALGLATPVAIMVGTGVGAKNGILIKSGDALQSARDINTVVLDKTGTITEGKPKVTDVIVYEKGLNSDEIILIAAAIEKPSEHPLAEAIVNEALARGTLIPDVEDFQAVFGKGVMGVCEGKKCMAGNVGFMNENDITLSSEIQTAIEALSEDGKTPLLFAMDGKLSAVIAVADTVKASSMKAIRELHDMKIEVVMLTGDNKRTAQAVQKRLGINQVVAEVLPEDKEKEIRRLQREGKKVAMVGDGINDAPALAAADVGIAIGAGTDVAIDSADIILMKSRLTDAITAIRLSRAVIRNIKENLFWAFFYNTIGIPLAAGVWYPLFGIRLNPMFGAAAMSLSSLFVVGNALRLRNFKAEGEISEESWETQKTQKEEVSTIIKQENKEEEKMEKTMIIEGMMCAHCTGRVQKALEEVAGVKQVTMSLEEKSAKVVLDGQVTDDALKAAVTEAGYEVTEIK</sequence>
<keyword evidence="13" id="KW-1278">Translocase</keyword>
<evidence type="ECO:0000256" key="1">
    <source>
        <dbReference type="ARBA" id="ARBA00004651"/>
    </source>
</evidence>
<evidence type="ECO:0000256" key="7">
    <source>
        <dbReference type="ARBA" id="ARBA00022723"/>
    </source>
</evidence>
<dbReference type="InterPro" id="IPR023298">
    <property type="entry name" value="ATPase_P-typ_TM_dom_sf"/>
</dbReference>
<dbReference type="InterPro" id="IPR023299">
    <property type="entry name" value="ATPase_P-typ_cyto_dom_N"/>
</dbReference>
<dbReference type="Gene3D" id="3.40.1110.10">
    <property type="entry name" value="Calcium-transporting ATPase, cytoplasmic domain N"/>
    <property type="match status" value="1"/>
</dbReference>
<dbReference type="InterPro" id="IPR018303">
    <property type="entry name" value="ATPase_P-typ_P_site"/>
</dbReference>
<feature type="transmembrane region" description="Helical" evidence="21">
    <location>
        <begin position="407"/>
        <end position="429"/>
    </location>
</feature>
<keyword evidence="7 21" id="KW-0479">Metal-binding</keyword>